<evidence type="ECO:0000313" key="1">
    <source>
        <dbReference type="EMBL" id="KEY72200.1"/>
    </source>
</evidence>
<reference evidence="1 2" key="1">
    <citation type="journal article" date="2014" name="BMC Genomics">
        <title>Comparative genome sequencing reveals chemotype-specific gene clusters in the toxigenic black mold Stachybotrys.</title>
        <authorList>
            <person name="Semeiks J."/>
            <person name="Borek D."/>
            <person name="Otwinowski Z."/>
            <person name="Grishin N.V."/>
        </authorList>
    </citation>
    <scope>NUCLEOTIDE SEQUENCE [LARGE SCALE GENOMIC DNA]</scope>
    <source>
        <strain evidence="2">CBS 109288 / IBT 7711</strain>
    </source>
</reference>
<dbReference type="AlphaFoldDB" id="A0A084B3S1"/>
<organism evidence="1 2">
    <name type="scientific">Stachybotrys chartarum (strain CBS 109288 / IBT 7711)</name>
    <name type="common">Toxic black mold</name>
    <name type="synonym">Stilbospora chartarum</name>
    <dbReference type="NCBI Taxonomy" id="1280523"/>
    <lineage>
        <taxon>Eukaryota</taxon>
        <taxon>Fungi</taxon>
        <taxon>Dikarya</taxon>
        <taxon>Ascomycota</taxon>
        <taxon>Pezizomycotina</taxon>
        <taxon>Sordariomycetes</taxon>
        <taxon>Hypocreomycetidae</taxon>
        <taxon>Hypocreales</taxon>
        <taxon>Stachybotryaceae</taxon>
        <taxon>Stachybotrys</taxon>
    </lineage>
</organism>
<gene>
    <name evidence="1" type="ORF">S7711_00205</name>
</gene>
<name>A0A084B3S1_STACB</name>
<dbReference type="SUPFAM" id="SSF56112">
    <property type="entry name" value="Protein kinase-like (PK-like)"/>
    <property type="match status" value="1"/>
</dbReference>
<dbReference type="HOGENOM" id="CLU_064787_1_0_1"/>
<dbReference type="OrthoDB" id="2687876at2759"/>
<keyword evidence="2" id="KW-1185">Reference proteome</keyword>
<accession>A0A084B3S1</accession>
<dbReference type="InterPro" id="IPR011009">
    <property type="entry name" value="Kinase-like_dom_sf"/>
</dbReference>
<protein>
    <recommendedName>
        <fullName evidence="3">Protein kinase domain-containing protein</fullName>
    </recommendedName>
</protein>
<proteinExistence type="predicted"/>
<sequence length="294" mass="33382">MSALANGSAISSDPVPKTDLEVLSQEIDDVEAMYRIRAGRRVHYLTISLRPRPILDLDTLCRPHLLIPKLPLFPNSNWITMRMYQGSDGKVEHSFSWTPLRSINSLWHPRQLDVLSLKRIASHKTRVKEVEFEGQRALSKVAIFEWWIPQLQRETEIYESISRNLSPGEHSIAPAFLGHLMEQDRCIGFLMQKVDGRHPSSDDLPACEAALRRLHRTGWIHGDVNRYNFLVEPSTGHVKMVDFEHAKPYDKEAAQLEIQELKAELSETAGRGASVVVRNGVEEISGPIFYAANT</sequence>
<dbReference type="EMBL" id="KL648097">
    <property type="protein sequence ID" value="KEY72200.1"/>
    <property type="molecule type" value="Genomic_DNA"/>
</dbReference>
<dbReference type="Gene3D" id="1.10.510.10">
    <property type="entry name" value="Transferase(Phosphotransferase) domain 1"/>
    <property type="match status" value="1"/>
</dbReference>
<dbReference type="Proteomes" id="UP000028045">
    <property type="component" value="Unassembled WGS sequence"/>
</dbReference>
<evidence type="ECO:0000313" key="2">
    <source>
        <dbReference type="Proteomes" id="UP000028045"/>
    </source>
</evidence>
<evidence type="ECO:0008006" key="3">
    <source>
        <dbReference type="Google" id="ProtNLM"/>
    </source>
</evidence>